<dbReference type="PANTHER" id="PTHR44103">
    <property type="entry name" value="PROPROTEIN CONVERTASE P"/>
    <property type="match status" value="1"/>
</dbReference>
<proteinExistence type="predicted"/>
<feature type="domain" description="Secretion system C-terminal sorting" evidence="3">
    <location>
        <begin position="1103"/>
        <end position="1171"/>
    </location>
</feature>
<dbReference type="Pfam" id="PF18962">
    <property type="entry name" value="Por_Secre_tail"/>
    <property type="match status" value="1"/>
</dbReference>
<evidence type="ECO:0000313" key="6">
    <source>
        <dbReference type="Proteomes" id="UP000014962"/>
    </source>
</evidence>
<evidence type="ECO:0000313" key="5">
    <source>
        <dbReference type="EMBL" id="EPR70754.1"/>
    </source>
</evidence>
<dbReference type="Pfam" id="PF13517">
    <property type="entry name" value="FG-GAP_3"/>
    <property type="match status" value="6"/>
</dbReference>
<evidence type="ECO:0000259" key="2">
    <source>
        <dbReference type="Pfam" id="PF01345"/>
    </source>
</evidence>
<dbReference type="PANTHER" id="PTHR44103:SF1">
    <property type="entry name" value="PROPROTEIN CONVERTASE P"/>
    <property type="match status" value="1"/>
</dbReference>
<dbReference type="Gene3D" id="2.130.10.130">
    <property type="entry name" value="Integrin alpha, N-terminal"/>
    <property type="match status" value="1"/>
</dbReference>
<dbReference type="NCBIfam" id="TIGR04183">
    <property type="entry name" value="Por_Secre_tail"/>
    <property type="match status" value="1"/>
</dbReference>
<reference evidence="5 6" key="1">
    <citation type="journal article" date="2013" name="Genome Announc.">
        <title>Draft Genome Sequence of Winogradskyella psychrotolerans RS-3T, Isolated from the Marine Transect of Kongsfjorden, Ny-Alesund, Svalbard, Arctic Ocean.</title>
        <authorList>
            <person name="Kumar Pinnaka A."/>
            <person name="Ara S."/>
            <person name="Singh A."/>
            <person name="Shivaji S."/>
        </authorList>
    </citation>
    <scope>NUCLEOTIDE SEQUENCE [LARGE SCALE GENOMIC DNA]</scope>
    <source>
        <strain evidence="5 6">RS-3</strain>
    </source>
</reference>
<organism evidence="5 6">
    <name type="scientific">Winogradskyella psychrotolerans RS-3</name>
    <dbReference type="NCBI Taxonomy" id="641526"/>
    <lineage>
        <taxon>Bacteria</taxon>
        <taxon>Pseudomonadati</taxon>
        <taxon>Bacteroidota</taxon>
        <taxon>Flavobacteriia</taxon>
        <taxon>Flavobacteriales</taxon>
        <taxon>Flavobacteriaceae</taxon>
        <taxon>Winogradskyella</taxon>
    </lineage>
</organism>
<dbReference type="InterPro" id="IPR001434">
    <property type="entry name" value="OmcB-like_DUF11"/>
</dbReference>
<gene>
    <name evidence="5" type="ORF">ADIWIN_3401</name>
</gene>
<dbReference type="RefSeq" id="WP_020894585.1">
    <property type="nucleotide sequence ID" value="NZ_ATMR01000176.1"/>
</dbReference>
<dbReference type="Proteomes" id="UP000014962">
    <property type="component" value="Unassembled WGS sequence"/>
</dbReference>
<accession>S7WVJ9</accession>
<dbReference type="Pfam" id="PF24595">
    <property type="entry name" value="DUF7619"/>
    <property type="match status" value="1"/>
</dbReference>
<dbReference type="Pfam" id="PF01345">
    <property type="entry name" value="DUF11"/>
    <property type="match status" value="1"/>
</dbReference>
<dbReference type="STRING" id="641526.ADIWIN_3401"/>
<dbReference type="InterPro" id="IPR026444">
    <property type="entry name" value="Secre_tail"/>
</dbReference>
<protein>
    <submittedName>
        <fullName evidence="5">Uncharacterized protein</fullName>
    </submittedName>
</protein>
<dbReference type="AlphaFoldDB" id="S7WVJ9"/>
<dbReference type="InterPro" id="IPR055353">
    <property type="entry name" value="DUF7619"/>
</dbReference>
<dbReference type="InterPro" id="IPR028994">
    <property type="entry name" value="Integrin_alpha_N"/>
</dbReference>
<keyword evidence="6" id="KW-1185">Reference proteome</keyword>
<evidence type="ECO:0000259" key="3">
    <source>
        <dbReference type="Pfam" id="PF18962"/>
    </source>
</evidence>
<dbReference type="eggNOG" id="COG4886">
    <property type="taxonomic scope" value="Bacteria"/>
</dbReference>
<comment type="caution">
    <text evidence="5">The sequence shown here is derived from an EMBL/GenBank/DDBJ whole genome shotgun (WGS) entry which is preliminary data.</text>
</comment>
<feature type="domain" description="DUF11" evidence="2">
    <location>
        <begin position="827"/>
        <end position="943"/>
    </location>
</feature>
<sequence length="1173" mass="128456">MKQFYSTVILVFCLQFGFGQIGFERNVVIDKSHKGRRVTSVLSADIDGDGDIDVLSSSEDNQILWFENVNGLGEFFPHKISHTVYDATFVNVADIDGDGDLDILAASDPSVTYTDKIVWFKNLDGLGNFGPEILISNSASGVNKIISADIDNDGDLDVLSSSFDDDDIAWYENTDGLGSFGNEQLIDSYADYAKGVEVSDIDNDGDLDVLSISLSDHVVWYENINNGSSFSAGTVINSTSRNELHISDIDGDGDEDIFSSTNTSVVWQENLGFGNFSQENIISDNLNMVKSIYTVDFDSDNDLDLLVAAYDDNKLIWFENLDGLGDFGVEQIISSNVSKPISVFADDFDGDSDIDVLLGSFNISLNSVEWYENTDSQGSFSEAKYITKSAGQDVNSVIAVDIDGDFDLDLVSTSYRITGWYENQDGLGDFATQKFITSRGSTSINQSSIISAGDIDGDGDNDLVLVSTLQSNTAYSQIFWIENIDGLGSFEVEHLVSPAMTNTNSSVNLSDIDGDGDLDIAYTSFNEGGWFENLDGAGNFANTDTNIFISDYASSLLLVDLDDDGDMDAVSSGETVMYNNGSGGFSSNGTSRHRYNDYDSKNVIVNDLDNDNQSDLIFAEGWYSLDNDNDYYLEQNIDTNNSQGAVISGGDLDLDGDFDIVSCGNYVNEITWNENLDGLGTFSPKQIIDSNLTNPTSIITVDIDADGDLDLVSTSQYEVILYKNNLNPEVNVIEGNIGLSVNGNDCGSILLNNVLVITESDSETIGTYTTINGDYRLFTGQGNYITEIQNTPYYYTSNPISQTSNFVGIGNTEIIDFCIEPSGIHNDLNISIYPSQDDPRPGFNTTYQIVYSNIGTTQLSGSVSFEFDDSKLNFLNASETVASQTANTLTFDFTDLNPFETRTIDLEFNVFAPPTTNIGDELVATATISPVAGDETEEDNTFSLQQTLIGSYDPNDITVLEGDQISINDADKYLHYLIRFQNTGTASAINVRVETILDDKLDWATIKLESLSHTGRVEIIDETDVSFIFNNINLADSTNDEPNSHGYIAYKIKPKSDVEVGDIISGIADIFFDFNPAIITNTVSTEIVESLSVNEFNVQTIQVFPNPVKNKLEITSSQIIDFMTVVDINGRVLKEIKLSNLEYSLDVSNLTKGVYFLEIQSGDSKSTNKFIKN</sequence>
<evidence type="ECO:0000259" key="4">
    <source>
        <dbReference type="Pfam" id="PF24595"/>
    </source>
</evidence>
<keyword evidence="1" id="KW-0732">Signal</keyword>
<dbReference type="SUPFAM" id="SSF69318">
    <property type="entry name" value="Integrin alpha N-terminal domain"/>
    <property type="match status" value="3"/>
</dbReference>
<evidence type="ECO:0000256" key="1">
    <source>
        <dbReference type="ARBA" id="ARBA00022729"/>
    </source>
</evidence>
<name>S7WVJ9_9FLAO</name>
<dbReference type="InterPro" id="IPR013517">
    <property type="entry name" value="FG-GAP"/>
</dbReference>
<dbReference type="PATRIC" id="fig|641526.4.peg.3371"/>
<dbReference type="eggNOG" id="COG2706">
    <property type="taxonomic scope" value="Bacteria"/>
</dbReference>
<feature type="domain" description="DUF7619" evidence="4">
    <location>
        <begin position="953"/>
        <end position="1086"/>
    </location>
</feature>
<dbReference type="EMBL" id="ATMR01000176">
    <property type="protein sequence ID" value="EPR70754.1"/>
    <property type="molecule type" value="Genomic_DNA"/>
</dbReference>
<dbReference type="OrthoDB" id="1110367at2"/>